<comment type="caution">
    <text evidence="1">The sequence shown here is derived from an EMBL/GenBank/DDBJ whole genome shotgun (WGS) entry which is preliminary data.</text>
</comment>
<dbReference type="HOGENOM" id="CLU_3392246_0_0_1"/>
<name>M1WDH5_CLAP2</name>
<sequence>MEILDDENRPKLWVSLSAAVTFAAVEAGQTYS</sequence>
<dbReference type="VEuPathDB" id="FungiDB:CPUR_08743"/>
<evidence type="ECO:0000313" key="1">
    <source>
        <dbReference type="EMBL" id="CCE34805.1"/>
    </source>
</evidence>
<reference evidence="1 2" key="1">
    <citation type="journal article" date="2013" name="PLoS Genet.">
        <title>Plant-symbiotic fungi as chemical engineers: Multi-genome analysis of the Clavicipitaceae reveals dynamics of alkaloid loci.</title>
        <authorList>
            <person name="Schardl C.L."/>
            <person name="Young C.A."/>
            <person name="Hesse U."/>
            <person name="Amyotte S.G."/>
            <person name="Andreeva K."/>
            <person name="Calie P.J."/>
            <person name="Fleetwood D.J."/>
            <person name="Haws D.C."/>
            <person name="Moore N."/>
            <person name="Oeser B."/>
            <person name="Panaccione D.G."/>
            <person name="Schweri K.K."/>
            <person name="Voisey C.R."/>
            <person name="Farman M.L."/>
            <person name="Jaromczyk J.W."/>
            <person name="Roe B.A."/>
            <person name="O'Sullivan D.M."/>
            <person name="Scott B."/>
            <person name="Tudzynski P."/>
            <person name="An Z."/>
            <person name="Arnaoudova E.G."/>
            <person name="Bullock C.T."/>
            <person name="Charlton N.D."/>
            <person name="Chen L."/>
            <person name="Cox M."/>
            <person name="Dinkins R.D."/>
            <person name="Florea S."/>
            <person name="Glenn A.E."/>
            <person name="Gordon A."/>
            <person name="Gueldener U."/>
            <person name="Harris D.R."/>
            <person name="Hollin W."/>
            <person name="Jaromczyk J."/>
            <person name="Johnson R.D."/>
            <person name="Khan A.K."/>
            <person name="Leistner E."/>
            <person name="Leuchtmann A."/>
            <person name="Li C."/>
            <person name="Liu J."/>
            <person name="Liu J."/>
            <person name="Liu M."/>
            <person name="Mace W."/>
            <person name="Machado C."/>
            <person name="Nagabhyru P."/>
            <person name="Pan J."/>
            <person name="Schmid J."/>
            <person name="Sugawara K."/>
            <person name="Steiner U."/>
            <person name="Takach J.E."/>
            <person name="Tanaka E."/>
            <person name="Webb J.S."/>
            <person name="Wilson E.V."/>
            <person name="Wiseman J.L."/>
            <person name="Yoshida R."/>
            <person name="Zeng Z."/>
        </authorList>
    </citation>
    <scope>NUCLEOTIDE SEQUENCE [LARGE SCALE GENOMIC DNA]</scope>
    <source>
        <strain evidence="1 2">20.1</strain>
    </source>
</reference>
<protein>
    <submittedName>
        <fullName evidence="1">Uncharacterized protein</fullName>
    </submittedName>
</protein>
<keyword evidence="2" id="KW-1185">Reference proteome</keyword>
<gene>
    <name evidence="1" type="ORF">CPUR_08743</name>
</gene>
<accession>M1WDH5</accession>
<evidence type="ECO:0000313" key="2">
    <source>
        <dbReference type="Proteomes" id="UP000016801"/>
    </source>
</evidence>
<proteinExistence type="predicted"/>
<dbReference type="AlphaFoldDB" id="M1WDH5"/>
<dbReference type="EMBL" id="CAGA01000119">
    <property type="protein sequence ID" value="CCE34805.1"/>
    <property type="molecule type" value="Genomic_DNA"/>
</dbReference>
<dbReference type="Proteomes" id="UP000016801">
    <property type="component" value="Unassembled WGS sequence"/>
</dbReference>
<organism evidence="1 2">
    <name type="scientific">Claviceps purpurea (strain 20.1)</name>
    <name type="common">Ergot fungus</name>
    <name type="synonym">Sphacelia segetum</name>
    <dbReference type="NCBI Taxonomy" id="1111077"/>
    <lineage>
        <taxon>Eukaryota</taxon>
        <taxon>Fungi</taxon>
        <taxon>Dikarya</taxon>
        <taxon>Ascomycota</taxon>
        <taxon>Pezizomycotina</taxon>
        <taxon>Sordariomycetes</taxon>
        <taxon>Hypocreomycetidae</taxon>
        <taxon>Hypocreales</taxon>
        <taxon>Clavicipitaceae</taxon>
        <taxon>Claviceps</taxon>
    </lineage>
</organism>